<dbReference type="InterPro" id="IPR018721">
    <property type="entry name" value="DUF2252"/>
</dbReference>
<keyword evidence="2" id="KW-1185">Reference proteome</keyword>
<dbReference type="Proteomes" id="UP000053405">
    <property type="component" value="Unassembled WGS sequence"/>
</dbReference>
<dbReference type="STRING" id="1121927.GOHSU_30_00060"/>
<name>L7LBH3_9ACTN</name>
<dbReference type="eggNOG" id="COG4320">
    <property type="taxonomic scope" value="Bacteria"/>
</dbReference>
<reference evidence="1" key="1">
    <citation type="submission" date="2012-12" db="EMBL/GenBank/DDBJ databases">
        <title>Whole genome shotgun sequence of Gordonia hirsuta NBRC 16056.</title>
        <authorList>
            <person name="Isaki-Nakamura S."/>
            <person name="Hosoyama A."/>
            <person name="Tsuchikane K."/>
            <person name="Katsumata H."/>
            <person name="Baba S."/>
            <person name="Yamazaki S."/>
            <person name="Fujita N."/>
        </authorList>
    </citation>
    <scope>NUCLEOTIDE SEQUENCE [LARGE SCALE GENOMIC DNA]</scope>
    <source>
        <strain evidence="1">NBRC 16056</strain>
    </source>
</reference>
<dbReference type="PANTHER" id="PTHR39441:SF1">
    <property type="entry name" value="DUF2252 DOMAIN-CONTAINING PROTEIN"/>
    <property type="match status" value="1"/>
</dbReference>
<dbReference type="PANTHER" id="PTHR39441">
    <property type="entry name" value="DUF2252 DOMAIN-CONTAINING PROTEIN"/>
    <property type="match status" value="1"/>
</dbReference>
<evidence type="ECO:0008006" key="3">
    <source>
        <dbReference type="Google" id="ProtNLM"/>
    </source>
</evidence>
<dbReference type="EMBL" id="BANT01000030">
    <property type="protein sequence ID" value="GAC58081.1"/>
    <property type="molecule type" value="Genomic_DNA"/>
</dbReference>
<protein>
    <recommendedName>
        <fullName evidence="3">DUF2252 domain-containing protein</fullName>
    </recommendedName>
</protein>
<dbReference type="AlphaFoldDB" id="L7LBH3"/>
<evidence type="ECO:0000313" key="1">
    <source>
        <dbReference type="EMBL" id="GAC58081.1"/>
    </source>
</evidence>
<comment type="caution">
    <text evidence="1">The sequence shown here is derived from an EMBL/GenBank/DDBJ whole genome shotgun (WGS) entry which is preliminary data.</text>
</comment>
<sequence length="322" mass="35019">MKRLATSVFVLAQTEGIRKKTAEKAAAAAVGAYAEAMHRYAGMSELDIWYDRIDADSLTRSLSSAFATETRRTIAAQSKKRSQVGAARKLIVTDDAGNRRILLDDVKRRPLALSEIEAASVYDQIFETYLASAPPHLRRLAGRFTRHDTVQQVVGVGSVGMRVYLHLMVGDSDVPVFFQLKQATASVYEEVLGTSEFANHGERVVVGQRLMQSASDVFLGFVRVDEHDYYVRQFRDMKIIPEGSQVAPYLAEFAATCGSALAKSHARSGEPSAIAAYIGSGDAFGEGIVNFAKAYARQTSLDHSDLVAAIGDGEVEAAESGW</sequence>
<dbReference type="Pfam" id="PF10009">
    <property type="entry name" value="DUF2252"/>
    <property type="match status" value="1"/>
</dbReference>
<evidence type="ECO:0000313" key="2">
    <source>
        <dbReference type="Proteomes" id="UP000053405"/>
    </source>
</evidence>
<proteinExistence type="predicted"/>
<organism evidence="1 2">
    <name type="scientific">Gordonia hirsuta DSM 44140 = NBRC 16056</name>
    <dbReference type="NCBI Taxonomy" id="1121927"/>
    <lineage>
        <taxon>Bacteria</taxon>
        <taxon>Bacillati</taxon>
        <taxon>Actinomycetota</taxon>
        <taxon>Actinomycetes</taxon>
        <taxon>Mycobacteriales</taxon>
        <taxon>Gordoniaceae</taxon>
        <taxon>Gordonia</taxon>
    </lineage>
</organism>
<accession>L7LBH3</accession>
<gene>
    <name evidence="1" type="ORF">GOHSU_30_00060</name>
</gene>